<dbReference type="RefSeq" id="WP_106763132.1">
    <property type="nucleotide sequence ID" value="NZ_PXNP01000087.1"/>
</dbReference>
<gene>
    <name evidence="1" type="ORF">C7H09_12365</name>
</gene>
<dbReference type="InterPro" id="IPR038573">
    <property type="entry name" value="BrnT_sf"/>
</dbReference>
<protein>
    <recommendedName>
        <fullName evidence="3">BrnT family toxin</fullName>
    </recommendedName>
</protein>
<comment type="caution">
    <text evidence="1">The sequence shown here is derived from an EMBL/GenBank/DDBJ whole genome shotgun (WGS) entry which is preliminary data.</text>
</comment>
<dbReference type="Proteomes" id="UP000239866">
    <property type="component" value="Unassembled WGS sequence"/>
</dbReference>
<dbReference type="EMBL" id="PXNP01000087">
    <property type="protein sequence ID" value="PSF05926.1"/>
    <property type="molecule type" value="Genomic_DNA"/>
</dbReference>
<sequence>MILSLADAAKLEWDWVWALEDSRNEYGERRMIGYGPIADRVYCVVYTERKGIRRIISLRKANRREVSLYADKI</sequence>
<reference evidence="1 2" key="1">
    <citation type="submission" date="2018-03" db="EMBL/GenBank/DDBJ databases">
        <title>Marinobacter brunus sp. nov., a marine bacterium of Gamma-proteobacteria isolated from the surface seawater of the South China Sea.</title>
        <authorList>
            <person name="Cheng H."/>
            <person name="Wu Y.-H."/>
            <person name="Xamxidin M."/>
            <person name="Xu X.-W."/>
        </authorList>
    </citation>
    <scope>NUCLEOTIDE SEQUENCE [LARGE SCALE GENOMIC DNA]</scope>
    <source>
        <strain evidence="1 2">NH169-3</strain>
    </source>
</reference>
<organism evidence="1 2">
    <name type="scientific">Marinobacter fuscus</name>
    <dbReference type="NCBI Taxonomy" id="2109942"/>
    <lineage>
        <taxon>Bacteria</taxon>
        <taxon>Pseudomonadati</taxon>
        <taxon>Pseudomonadota</taxon>
        <taxon>Gammaproteobacteria</taxon>
        <taxon>Pseudomonadales</taxon>
        <taxon>Marinobacteraceae</taxon>
        <taxon>Marinobacter</taxon>
    </lineage>
</organism>
<keyword evidence="2" id="KW-1185">Reference proteome</keyword>
<dbReference type="OrthoDB" id="9802417at2"/>
<evidence type="ECO:0000313" key="1">
    <source>
        <dbReference type="EMBL" id="PSF05926.1"/>
    </source>
</evidence>
<dbReference type="InterPro" id="IPR007460">
    <property type="entry name" value="BrnT_toxin"/>
</dbReference>
<evidence type="ECO:0000313" key="2">
    <source>
        <dbReference type="Proteomes" id="UP000239866"/>
    </source>
</evidence>
<dbReference type="Pfam" id="PF04365">
    <property type="entry name" value="BrnT_toxin"/>
    <property type="match status" value="1"/>
</dbReference>
<accession>A0A2T1K6Z5</accession>
<proteinExistence type="predicted"/>
<name>A0A2T1K6Z5_9GAMM</name>
<dbReference type="Gene3D" id="3.10.450.530">
    <property type="entry name" value="Ribonuclease toxin, BrnT, of type II toxin-antitoxin system"/>
    <property type="match status" value="1"/>
</dbReference>
<dbReference type="AlphaFoldDB" id="A0A2T1K6Z5"/>
<evidence type="ECO:0008006" key="3">
    <source>
        <dbReference type="Google" id="ProtNLM"/>
    </source>
</evidence>